<dbReference type="PANTHER" id="PTHR13378">
    <property type="entry name" value="REGULATOR COMPLEX PROTEIN LAMTOR3"/>
    <property type="match status" value="1"/>
</dbReference>
<evidence type="ECO:0000313" key="4">
    <source>
        <dbReference type="Proteomes" id="UP000699462"/>
    </source>
</evidence>
<evidence type="ECO:0008006" key="5">
    <source>
        <dbReference type="Google" id="ProtNLM"/>
    </source>
</evidence>
<comment type="caution">
    <text evidence="3">The sequence shown here is derived from an EMBL/GenBank/DDBJ whole genome shotgun (WGS) entry which is preliminary data.</text>
</comment>
<dbReference type="GO" id="GO:0071230">
    <property type="term" value="P:cellular response to amino acid stimulus"/>
    <property type="evidence" value="ECO:0007669"/>
    <property type="project" value="TreeGrafter"/>
</dbReference>
<dbReference type="PANTHER" id="PTHR13378:SF1">
    <property type="entry name" value="RAGULATOR COMPLEX PROTEIN LAMTOR3"/>
    <property type="match status" value="1"/>
</dbReference>
<dbReference type="Pfam" id="PF08923">
    <property type="entry name" value="MAPKK1_Int"/>
    <property type="match status" value="1"/>
</dbReference>
<sequence>METAQYRKRPFLLQTASYTRQRRNKKPFYWTPLSLIVLGLSAARRTIMTMTIIINNERCWLPGHGHFYSEHDLDNMSESAKDYLNRFLSEVDGIVGVYVCDKDGVIMTSAFSPEELFDQAIQPYVASAFLSSIQQSSKLDLGNLEWMVTRYQEMVICQFNYSHIRPPLPVLLTVVGTQDCDLGAILAMELSIRPLLTRLAPLVFARLQNENLMCPNSDGQYFRV</sequence>
<accession>A0A8T0DG24</accession>
<dbReference type="SUPFAM" id="SSF103196">
    <property type="entry name" value="Roadblock/LC7 domain"/>
    <property type="match status" value="1"/>
</dbReference>
<dbReference type="GO" id="GO:0071986">
    <property type="term" value="C:Ragulator complex"/>
    <property type="evidence" value="ECO:0007669"/>
    <property type="project" value="TreeGrafter"/>
</dbReference>
<dbReference type="GO" id="GO:0032008">
    <property type="term" value="P:positive regulation of TOR signaling"/>
    <property type="evidence" value="ECO:0007669"/>
    <property type="project" value="TreeGrafter"/>
</dbReference>
<dbReference type="AlphaFoldDB" id="A0A8T0DG24"/>
<protein>
    <recommendedName>
        <fullName evidence="5">Ragulator complex protein LAMTOR3</fullName>
    </recommendedName>
</protein>
<gene>
    <name evidence="3" type="ORF">P879_08979</name>
</gene>
<evidence type="ECO:0000256" key="2">
    <source>
        <dbReference type="SAM" id="Phobius"/>
    </source>
</evidence>
<dbReference type="SMART" id="SM01278">
    <property type="entry name" value="MAPKK1_Int"/>
    <property type="match status" value="1"/>
</dbReference>
<evidence type="ECO:0000313" key="3">
    <source>
        <dbReference type="EMBL" id="KAF8565731.1"/>
    </source>
</evidence>
<feature type="transmembrane region" description="Helical" evidence="2">
    <location>
        <begin position="28"/>
        <end position="47"/>
    </location>
</feature>
<evidence type="ECO:0000256" key="1">
    <source>
        <dbReference type="ARBA" id="ARBA00005356"/>
    </source>
</evidence>
<dbReference type="EMBL" id="JTDF01006227">
    <property type="protein sequence ID" value="KAF8565731.1"/>
    <property type="molecule type" value="Genomic_DNA"/>
</dbReference>
<keyword evidence="4" id="KW-1185">Reference proteome</keyword>
<dbReference type="OrthoDB" id="343907at2759"/>
<keyword evidence="2" id="KW-0812">Transmembrane</keyword>
<comment type="similarity">
    <text evidence="1">Belongs to the LAMTOR3 family.</text>
</comment>
<keyword evidence="2" id="KW-0472">Membrane</keyword>
<dbReference type="Gene3D" id="3.30.450.30">
    <property type="entry name" value="Dynein light chain 2a, cytoplasmic"/>
    <property type="match status" value="1"/>
</dbReference>
<proteinExistence type="inferred from homology"/>
<organism evidence="3 4">
    <name type="scientific">Paragonimus westermani</name>
    <dbReference type="NCBI Taxonomy" id="34504"/>
    <lineage>
        <taxon>Eukaryota</taxon>
        <taxon>Metazoa</taxon>
        <taxon>Spiralia</taxon>
        <taxon>Lophotrochozoa</taxon>
        <taxon>Platyhelminthes</taxon>
        <taxon>Trematoda</taxon>
        <taxon>Digenea</taxon>
        <taxon>Plagiorchiida</taxon>
        <taxon>Troglotremata</taxon>
        <taxon>Troglotrematidae</taxon>
        <taxon>Paragonimus</taxon>
    </lineage>
</organism>
<dbReference type="Proteomes" id="UP000699462">
    <property type="component" value="Unassembled WGS sequence"/>
</dbReference>
<dbReference type="InterPro" id="IPR015019">
    <property type="entry name" value="LAMTOR3"/>
</dbReference>
<name>A0A8T0DG24_9TREM</name>
<reference evidence="3 4" key="1">
    <citation type="submission" date="2019-07" db="EMBL/GenBank/DDBJ databases">
        <title>Annotation for the trematode Paragonimus westermani.</title>
        <authorList>
            <person name="Choi Y.-J."/>
        </authorList>
    </citation>
    <scope>NUCLEOTIDE SEQUENCE [LARGE SCALE GENOMIC DNA]</scope>
    <source>
        <strain evidence="3">180907_Pwestermani</strain>
    </source>
</reference>
<keyword evidence="2" id="KW-1133">Transmembrane helix</keyword>